<dbReference type="STRING" id="28573.A0A0U1LY00"/>
<keyword evidence="6" id="KW-0949">S-adenosyl-L-methionine</keyword>
<evidence type="ECO:0000256" key="9">
    <source>
        <dbReference type="ARBA" id="ARBA00034881"/>
    </source>
</evidence>
<keyword evidence="7" id="KW-0809">Transit peptide</keyword>
<organism evidence="12 13">
    <name type="scientific">Talaromyces islandicus</name>
    <name type="common">Penicillium islandicum</name>
    <dbReference type="NCBI Taxonomy" id="28573"/>
    <lineage>
        <taxon>Eukaryota</taxon>
        <taxon>Fungi</taxon>
        <taxon>Dikarya</taxon>
        <taxon>Ascomycota</taxon>
        <taxon>Pezizomycotina</taxon>
        <taxon>Eurotiomycetes</taxon>
        <taxon>Eurotiomycetidae</taxon>
        <taxon>Eurotiales</taxon>
        <taxon>Trichocomaceae</taxon>
        <taxon>Talaromyces</taxon>
        <taxon>Talaromyces sect. Islandici</taxon>
    </lineage>
</organism>
<dbReference type="Gene3D" id="3.40.1280.10">
    <property type="match status" value="1"/>
</dbReference>
<dbReference type="GO" id="GO:0005739">
    <property type="term" value="C:mitochondrion"/>
    <property type="evidence" value="ECO:0007669"/>
    <property type="project" value="UniProtKB-SubCell"/>
</dbReference>
<evidence type="ECO:0000256" key="7">
    <source>
        <dbReference type="ARBA" id="ARBA00022946"/>
    </source>
</evidence>
<dbReference type="Proteomes" id="UP000054383">
    <property type="component" value="Unassembled WGS sequence"/>
</dbReference>
<evidence type="ECO:0000256" key="1">
    <source>
        <dbReference type="ARBA" id="ARBA00004173"/>
    </source>
</evidence>
<dbReference type="Gene3D" id="3.30.1330.30">
    <property type="match status" value="1"/>
</dbReference>
<comment type="similarity">
    <text evidence="2">Belongs to the class IV-like SAM-binding methyltransferase superfamily. RNA methyltransferase TrmH family.</text>
</comment>
<evidence type="ECO:0000259" key="11">
    <source>
        <dbReference type="SMART" id="SM00967"/>
    </source>
</evidence>
<evidence type="ECO:0000256" key="4">
    <source>
        <dbReference type="ARBA" id="ARBA00022603"/>
    </source>
</evidence>
<feature type="compositionally biased region" description="Basic and acidic residues" evidence="10">
    <location>
        <begin position="548"/>
        <end position="561"/>
    </location>
</feature>
<gene>
    <name evidence="12" type="ORF">PISL3812_04600</name>
</gene>
<comment type="subcellular location">
    <subcellularLocation>
        <location evidence="1">Mitochondrion</location>
    </subcellularLocation>
</comment>
<dbReference type="EMBL" id="CVMT01000003">
    <property type="protein sequence ID" value="CRG87581.1"/>
    <property type="molecule type" value="Genomic_DNA"/>
</dbReference>
<keyword evidence="3" id="KW-0698">rRNA processing</keyword>
<evidence type="ECO:0000256" key="10">
    <source>
        <dbReference type="SAM" id="MobiDB-lite"/>
    </source>
</evidence>
<dbReference type="CDD" id="cd18105">
    <property type="entry name" value="SpoU-like_MRM1"/>
    <property type="match status" value="1"/>
</dbReference>
<feature type="region of interest" description="Disordered" evidence="10">
    <location>
        <begin position="511"/>
        <end position="532"/>
    </location>
</feature>
<dbReference type="AlphaFoldDB" id="A0A0U1LY00"/>
<protein>
    <recommendedName>
        <fullName evidence="9">rRNA methyltransferase 1, mitochondrial</fullName>
    </recommendedName>
</protein>
<proteinExistence type="inferred from homology"/>
<dbReference type="OrthoDB" id="270651at2759"/>
<dbReference type="PANTHER" id="PTHR46103:SF1">
    <property type="entry name" value="RRNA METHYLTRANSFERASE 1, MITOCHONDRIAL"/>
    <property type="match status" value="1"/>
</dbReference>
<evidence type="ECO:0000256" key="3">
    <source>
        <dbReference type="ARBA" id="ARBA00022552"/>
    </source>
</evidence>
<dbReference type="SUPFAM" id="SSF55315">
    <property type="entry name" value="L30e-like"/>
    <property type="match status" value="1"/>
</dbReference>
<evidence type="ECO:0000313" key="13">
    <source>
        <dbReference type="Proteomes" id="UP000054383"/>
    </source>
</evidence>
<dbReference type="Pfam" id="PF00588">
    <property type="entry name" value="SpoU_methylase"/>
    <property type="match status" value="1"/>
</dbReference>
<keyword evidence="5" id="KW-0808">Transferase</keyword>
<dbReference type="SUPFAM" id="SSF75217">
    <property type="entry name" value="alpha/beta knot"/>
    <property type="match status" value="1"/>
</dbReference>
<accession>A0A0U1LY00</accession>
<evidence type="ECO:0000256" key="8">
    <source>
        <dbReference type="ARBA" id="ARBA00023128"/>
    </source>
</evidence>
<feature type="compositionally biased region" description="Basic and acidic residues" evidence="10">
    <location>
        <begin position="48"/>
        <end position="63"/>
    </location>
</feature>
<feature type="region of interest" description="Disordered" evidence="10">
    <location>
        <begin position="548"/>
        <end position="576"/>
    </location>
</feature>
<evidence type="ECO:0000313" key="12">
    <source>
        <dbReference type="EMBL" id="CRG87581.1"/>
    </source>
</evidence>
<dbReference type="InterPro" id="IPR047261">
    <property type="entry name" value="MRM1_MeTrfase_dom"/>
</dbReference>
<dbReference type="GO" id="GO:0003723">
    <property type="term" value="F:RNA binding"/>
    <property type="evidence" value="ECO:0007669"/>
    <property type="project" value="InterPro"/>
</dbReference>
<evidence type="ECO:0000256" key="2">
    <source>
        <dbReference type="ARBA" id="ARBA00007228"/>
    </source>
</evidence>
<dbReference type="GO" id="GO:0016435">
    <property type="term" value="F:rRNA (guanine) methyltransferase activity"/>
    <property type="evidence" value="ECO:0007669"/>
    <property type="project" value="TreeGrafter"/>
</dbReference>
<name>A0A0U1LY00_TALIS</name>
<evidence type="ECO:0000256" key="6">
    <source>
        <dbReference type="ARBA" id="ARBA00022691"/>
    </source>
</evidence>
<dbReference type="InterPro" id="IPR029026">
    <property type="entry name" value="tRNA_m1G_MTases_N"/>
</dbReference>
<evidence type="ECO:0000256" key="5">
    <source>
        <dbReference type="ARBA" id="ARBA00022679"/>
    </source>
</evidence>
<reference evidence="12 13" key="1">
    <citation type="submission" date="2015-04" db="EMBL/GenBank/DDBJ databases">
        <authorList>
            <person name="Syromyatnikov M.Y."/>
            <person name="Popov V.N."/>
        </authorList>
    </citation>
    <scope>NUCLEOTIDE SEQUENCE [LARGE SCALE GENOMIC DNA]</scope>
    <source>
        <strain evidence="12">WF-38-12</strain>
    </source>
</reference>
<dbReference type="InterPro" id="IPR029064">
    <property type="entry name" value="Ribosomal_eL30-like_sf"/>
</dbReference>
<sequence length="576" mass="64927">MISLAPRSFRVCDRPSPVFGLLLRPNSISGVRYASLTSAIERGRRRSLSAEEGGRKSFQERGRRNIPPPRPNKFGVELNQKGSRSKFRSPEYDLDTDEFIKSGTVRPSTRPNIPEGFYADPSKPKRRGQSEKRQKRQELRKEPPGRNYQRYTNEFPERVKEHVKVPTSIPYTTAASVFIYGASAVEAALRCSRRKLYVLYIYQAQDEPLTPEQNLIRKMALAQGLKVKMAFAGWDSMLDKMSGGRPHNGFVLEASHLPTLPIAHLEPVTDPTADKFHVKLSPQSEEEAKVNGLSNEIQRPERYEEEAKSRFPLILLVDGIVDPGNMGAIIRSAYYLGVDGIVYAGRNSAPNSAITAKASAGATENMTFFRTSNPQEFVDVSRKNGWRFLAADSPGNVFENSNRLESIDRGVGSNTSSPLTEAPTVLMMGNESTGLLQRLKVRADKLVSIPGARFNPMQGIKDAAGIDSLNVSVAAAMLIEMLTRAPLQITDLPAVEQQAKLEREQKEMERKLEEKLRRDEENLEERRRKGEKIRKEEWAGYEEIRTRAQELEPAERERGQRQEQIPPKEPQSFEFN</sequence>
<keyword evidence="13" id="KW-1185">Reference proteome</keyword>
<dbReference type="InterPro" id="IPR029028">
    <property type="entry name" value="Alpha/beta_knot_MTases"/>
</dbReference>
<feature type="compositionally biased region" description="Basic and acidic residues" evidence="10">
    <location>
        <begin position="128"/>
        <end position="144"/>
    </location>
</feature>
<keyword evidence="8" id="KW-0496">Mitochondrion</keyword>
<dbReference type="InterPro" id="IPR001537">
    <property type="entry name" value="SpoU_MeTrfase"/>
</dbReference>
<dbReference type="InterPro" id="IPR013123">
    <property type="entry name" value="SpoU_subst-bd"/>
</dbReference>
<feature type="region of interest" description="Disordered" evidence="10">
    <location>
        <begin position="44"/>
        <end position="155"/>
    </location>
</feature>
<dbReference type="Pfam" id="PF08032">
    <property type="entry name" value="SpoU_sub_bind"/>
    <property type="match status" value="1"/>
</dbReference>
<dbReference type="PANTHER" id="PTHR46103">
    <property type="entry name" value="RRNA METHYLTRANSFERASE 1, MITOCHONDRIAL"/>
    <property type="match status" value="1"/>
</dbReference>
<feature type="domain" description="RNA 2-O ribose methyltransferase substrate binding" evidence="11">
    <location>
        <begin position="178"/>
        <end position="260"/>
    </location>
</feature>
<dbReference type="SMART" id="SM00967">
    <property type="entry name" value="SpoU_sub_bind"/>
    <property type="match status" value="1"/>
</dbReference>
<dbReference type="FunFam" id="3.30.1330.30:FF:000035">
    <property type="entry name" value="TrmH family RNA methyltransferase"/>
    <property type="match status" value="1"/>
</dbReference>
<dbReference type="InterPro" id="IPR047182">
    <property type="entry name" value="MRM1"/>
</dbReference>
<keyword evidence="4" id="KW-0489">Methyltransferase</keyword>